<evidence type="ECO:0000313" key="3">
    <source>
        <dbReference type="Proteomes" id="UP000234585"/>
    </source>
</evidence>
<feature type="compositionally biased region" description="Basic and acidic residues" evidence="1">
    <location>
        <begin position="102"/>
        <end position="116"/>
    </location>
</feature>
<dbReference type="RefSeq" id="XP_024673595.1">
    <property type="nucleotide sequence ID" value="XM_024811922.1"/>
</dbReference>
<feature type="region of interest" description="Disordered" evidence="1">
    <location>
        <begin position="55"/>
        <end position="131"/>
    </location>
</feature>
<keyword evidence="3" id="KW-1185">Reference proteome</keyword>
<dbReference type="EMBL" id="KZ559128">
    <property type="protein sequence ID" value="PLB39583.1"/>
    <property type="molecule type" value="Genomic_DNA"/>
</dbReference>
<dbReference type="OrthoDB" id="4509356at2759"/>
<dbReference type="GeneID" id="36519082"/>
<feature type="compositionally biased region" description="Low complexity" evidence="1">
    <location>
        <begin position="169"/>
        <end position="188"/>
    </location>
</feature>
<feature type="compositionally biased region" description="Basic and acidic residues" evidence="1">
    <location>
        <begin position="55"/>
        <end position="79"/>
    </location>
</feature>
<reference evidence="2 3" key="1">
    <citation type="submission" date="2017-12" db="EMBL/GenBank/DDBJ databases">
        <authorList>
            <consortium name="DOE Joint Genome Institute"/>
            <person name="Haridas S."/>
            <person name="Kjaerbolling I."/>
            <person name="Vesth T.C."/>
            <person name="Frisvad J.C."/>
            <person name="Nybo J.L."/>
            <person name="Theobald S."/>
            <person name="Kuo A."/>
            <person name="Bowyer P."/>
            <person name="Matsuda Y."/>
            <person name="Mondo S."/>
            <person name="Lyhne E.K."/>
            <person name="Kogle M.E."/>
            <person name="Clum A."/>
            <person name="Lipzen A."/>
            <person name="Salamov A."/>
            <person name="Ngan C.Y."/>
            <person name="Daum C."/>
            <person name="Chiniquy J."/>
            <person name="Barry K."/>
            <person name="LaButti K."/>
            <person name="Simmons B.A."/>
            <person name="Magnuson J.K."/>
            <person name="Mortensen U.H."/>
            <person name="Larsen T.O."/>
            <person name="Grigoriev I.V."/>
            <person name="Baker S.E."/>
            <person name="Andersen M.R."/>
            <person name="Nordberg H.P."/>
            <person name="Cantor M.N."/>
            <person name="Hua S.X."/>
        </authorList>
    </citation>
    <scope>NUCLEOTIDE SEQUENCE [LARGE SCALE GENOMIC DNA]</scope>
    <source>
        <strain evidence="2 3">CBS 102.13</strain>
    </source>
</reference>
<name>A0A2I2FG23_ASPCN</name>
<dbReference type="Proteomes" id="UP000234585">
    <property type="component" value="Unassembled WGS sequence"/>
</dbReference>
<feature type="region of interest" description="Disordered" evidence="1">
    <location>
        <begin position="169"/>
        <end position="217"/>
    </location>
</feature>
<sequence length="258" mass="29174">MPTINIINDSDHLSFVSSVPSFTPHSHPPRLRHSPSIANLSRWVVNRLSRRSLREEYTGSDRPDLSHFDHLNDNNDTNHDNNPQANPHHGYNRRRRPHRALALKEETNEDNDPHDNGEDEESEAEDSDEERLKEEYAAYCRAFTGSGCPDHRSPPRARWTMEASHHPGIVSGSSSPVLSPAPAPAATAERGEEEYGVPSPYLDNLDESHPQLQPPPRILTPALYVQTQAQAQQRKHPTEDPPVRPWWSTAGRWVCARP</sequence>
<accession>A0A2I2FG23</accession>
<evidence type="ECO:0000313" key="2">
    <source>
        <dbReference type="EMBL" id="PLB39583.1"/>
    </source>
</evidence>
<dbReference type="AlphaFoldDB" id="A0A2I2FG23"/>
<organism evidence="2 3">
    <name type="scientific">Aspergillus candidus</name>
    <dbReference type="NCBI Taxonomy" id="41067"/>
    <lineage>
        <taxon>Eukaryota</taxon>
        <taxon>Fungi</taxon>
        <taxon>Dikarya</taxon>
        <taxon>Ascomycota</taxon>
        <taxon>Pezizomycotina</taxon>
        <taxon>Eurotiomycetes</taxon>
        <taxon>Eurotiomycetidae</taxon>
        <taxon>Eurotiales</taxon>
        <taxon>Aspergillaceae</taxon>
        <taxon>Aspergillus</taxon>
        <taxon>Aspergillus subgen. Circumdati</taxon>
    </lineage>
</organism>
<protein>
    <submittedName>
        <fullName evidence="2">Uncharacterized protein</fullName>
    </submittedName>
</protein>
<evidence type="ECO:0000256" key="1">
    <source>
        <dbReference type="SAM" id="MobiDB-lite"/>
    </source>
</evidence>
<feature type="compositionally biased region" description="Basic residues" evidence="1">
    <location>
        <begin position="90"/>
        <end position="101"/>
    </location>
</feature>
<feature type="compositionally biased region" description="Acidic residues" evidence="1">
    <location>
        <begin position="117"/>
        <end position="129"/>
    </location>
</feature>
<gene>
    <name evidence="2" type="ORF">BDW47DRAFT_102746</name>
</gene>
<proteinExistence type="predicted"/>